<proteinExistence type="predicted"/>
<name>A0A8J7Q624_9BACT</name>
<keyword evidence="3" id="KW-1185">Reference proteome</keyword>
<dbReference type="EMBL" id="JAFREP010000013">
    <property type="protein sequence ID" value="MBO1319665.1"/>
    <property type="molecule type" value="Genomic_DNA"/>
</dbReference>
<organism evidence="2 3">
    <name type="scientific">Acanthopleuribacter pedis</name>
    <dbReference type="NCBI Taxonomy" id="442870"/>
    <lineage>
        <taxon>Bacteria</taxon>
        <taxon>Pseudomonadati</taxon>
        <taxon>Acidobacteriota</taxon>
        <taxon>Holophagae</taxon>
        <taxon>Acanthopleuribacterales</taxon>
        <taxon>Acanthopleuribacteraceae</taxon>
        <taxon>Acanthopleuribacter</taxon>
    </lineage>
</organism>
<evidence type="ECO:0000313" key="2">
    <source>
        <dbReference type="EMBL" id="MBO1319665.1"/>
    </source>
</evidence>
<protein>
    <recommendedName>
        <fullName evidence="4">TRASH domain-containing protein</fullName>
    </recommendedName>
</protein>
<gene>
    <name evidence="2" type="ORF">J3U88_14415</name>
</gene>
<evidence type="ECO:0000256" key="1">
    <source>
        <dbReference type="SAM" id="MobiDB-lite"/>
    </source>
</evidence>
<sequence length="100" mass="11503">MTMFLAVVAFLVAATYLYNSETPTRRKFKSFTGSDDPFRGRFTAPPQSERGETVDKGKMLRCHNCSCFFPATRVTNEVVEGHILEFCSENCRHNFHQPKY</sequence>
<reference evidence="2" key="1">
    <citation type="submission" date="2021-03" db="EMBL/GenBank/DDBJ databases">
        <authorList>
            <person name="Wang G."/>
        </authorList>
    </citation>
    <scope>NUCLEOTIDE SEQUENCE</scope>
    <source>
        <strain evidence="2">KCTC 12899</strain>
    </source>
</reference>
<dbReference type="AlphaFoldDB" id="A0A8J7Q624"/>
<accession>A0A8J7Q624</accession>
<feature type="region of interest" description="Disordered" evidence="1">
    <location>
        <begin position="29"/>
        <end position="53"/>
    </location>
</feature>
<dbReference type="RefSeq" id="WP_207859570.1">
    <property type="nucleotide sequence ID" value="NZ_JAFREP010000013.1"/>
</dbReference>
<comment type="caution">
    <text evidence="2">The sequence shown here is derived from an EMBL/GenBank/DDBJ whole genome shotgun (WGS) entry which is preliminary data.</text>
</comment>
<evidence type="ECO:0000313" key="3">
    <source>
        <dbReference type="Proteomes" id="UP000664417"/>
    </source>
</evidence>
<dbReference type="Proteomes" id="UP000664417">
    <property type="component" value="Unassembled WGS sequence"/>
</dbReference>
<evidence type="ECO:0008006" key="4">
    <source>
        <dbReference type="Google" id="ProtNLM"/>
    </source>
</evidence>